<evidence type="ECO:0000313" key="2">
    <source>
        <dbReference type="Proteomes" id="UP000254181"/>
    </source>
</evidence>
<dbReference type="EMBL" id="UGEM01000004">
    <property type="protein sequence ID" value="STP22485.1"/>
    <property type="molecule type" value="Genomic_DNA"/>
</dbReference>
<evidence type="ECO:0008006" key="3">
    <source>
        <dbReference type="Google" id="ProtNLM"/>
    </source>
</evidence>
<reference evidence="1 2" key="1">
    <citation type="submission" date="2018-06" db="EMBL/GenBank/DDBJ databases">
        <authorList>
            <consortium name="Pathogen Informatics"/>
            <person name="Doyle S."/>
        </authorList>
    </citation>
    <scope>NUCLEOTIDE SEQUENCE [LARGE SCALE GENOMIC DNA]</scope>
    <source>
        <strain evidence="1 2">NCTC9075</strain>
    </source>
</reference>
<sequence length="233" mass="26419">MNIKTINSTLVGIVAVLLFLAVLVLVKVLFAGSRGFEWGNAADLTSALCNIVIASTALCAAFVANNWFVQNKKLKSLSTSHQLAMKFEMQLWEINSRLYNDGIVRASIRKYVQDNKELTDEIKSKVAAEINKKATSDLSELANLYTTRSMLARFDIKLSERLENLFKDILELRQSYLDNQYIYLLTICKHINCPKHEDVIAATENLESVKRELAAIFQYELCETNIDTDYSFS</sequence>
<proteinExistence type="predicted"/>
<dbReference type="RefSeq" id="WP_001022716.1">
    <property type="nucleotide sequence ID" value="NZ_BAAFKC010000004.1"/>
</dbReference>
<name>A0A0J1XJ82_ECOLX</name>
<dbReference type="Proteomes" id="UP000254181">
    <property type="component" value="Unassembled WGS sequence"/>
</dbReference>
<accession>A0A0J1XJ82</accession>
<organism evidence="1 2">
    <name type="scientific">Escherichia coli</name>
    <dbReference type="NCBI Taxonomy" id="562"/>
    <lineage>
        <taxon>Bacteria</taxon>
        <taxon>Pseudomonadati</taxon>
        <taxon>Pseudomonadota</taxon>
        <taxon>Gammaproteobacteria</taxon>
        <taxon>Enterobacterales</taxon>
        <taxon>Enterobacteriaceae</taxon>
        <taxon>Escherichia</taxon>
    </lineage>
</organism>
<dbReference type="AlphaFoldDB" id="A0A0J1XJ82"/>
<gene>
    <name evidence="1" type="ORF">NCTC9075_05974</name>
</gene>
<protein>
    <recommendedName>
        <fullName evidence="3">DUF4760 domain-containing protein</fullName>
    </recommendedName>
</protein>
<evidence type="ECO:0000313" key="1">
    <source>
        <dbReference type="EMBL" id="STP22485.1"/>
    </source>
</evidence>